<dbReference type="Gene3D" id="3.30.565.10">
    <property type="entry name" value="Histidine kinase-like ATPase, C-terminal domain"/>
    <property type="match status" value="1"/>
</dbReference>
<dbReference type="AlphaFoldDB" id="A0A4R2S085"/>
<keyword evidence="9 16" id="KW-0418">Kinase</keyword>
<evidence type="ECO:0000256" key="10">
    <source>
        <dbReference type="ARBA" id="ARBA00022840"/>
    </source>
</evidence>
<evidence type="ECO:0000256" key="8">
    <source>
        <dbReference type="ARBA" id="ARBA00022741"/>
    </source>
</evidence>
<evidence type="ECO:0000256" key="12">
    <source>
        <dbReference type="ARBA" id="ARBA00023012"/>
    </source>
</evidence>
<evidence type="ECO:0000256" key="1">
    <source>
        <dbReference type="ARBA" id="ARBA00000085"/>
    </source>
</evidence>
<sequence length="329" mass="38522">MRLFLRDHLPLGILTIIQISLTFFIFWLEDVGKLSLLLYPIILNSSILLTYLIYRFISLRSFYQRLSNPIETLNESVQTVGYAPMAEKLDQLLNIQFHHYQDGYIHYKQKLSDHITFINQWVHQMKTPISVIELTIQEEDAPIFSSIHEELDRLREGLEMVLYASRLDEFEHDLHVESISLQPLVREVISSHKRLFIRNQVYPVVQIAPEIRVYSDEKWLEFILIQLLTNAVRYSAGSGEEVVVSAYMKENRVLLEITDHGIGIPKKDIRRVFEPFFTGQHGREYRESTGMGLYLVKEICKRLDHQVELESQVDKGTTVRLYLQVVEGV</sequence>
<evidence type="ECO:0000256" key="13">
    <source>
        <dbReference type="ARBA" id="ARBA00023136"/>
    </source>
</evidence>
<dbReference type="PROSITE" id="PS50109">
    <property type="entry name" value="HIS_KIN"/>
    <property type="match status" value="1"/>
</dbReference>
<comment type="caution">
    <text evidence="16">The sequence shown here is derived from an EMBL/GenBank/DDBJ whole genome shotgun (WGS) entry which is preliminary data.</text>
</comment>
<dbReference type="GO" id="GO:0016036">
    <property type="term" value="P:cellular response to phosphate starvation"/>
    <property type="evidence" value="ECO:0007669"/>
    <property type="project" value="TreeGrafter"/>
</dbReference>
<evidence type="ECO:0000256" key="9">
    <source>
        <dbReference type="ARBA" id="ARBA00022777"/>
    </source>
</evidence>
<comment type="subcellular location">
    <subcellularLocation>
        <location evidence="2">Cell membrane</location>
        <topology evidence="2">Multi-pass membrane protein</topology>
    </subcellularLocation>
</comment>
<keyword evidence="4" id="KW-1003">Cell membrane</keyword>
<feature type="transmembrane region" description="Helical" evidence="14">
    <location>
        <begin position="9"/>
        <end position="28"/>
    </location>
</feature>
<dbReference type="SMART" id="SM00388">
    <property type="entry name" value="HisKA"/>
    <property type="match status" value="1"/>
</dbReference>
<keyword evidence="12" id="KW-0902">Two-component regulatory system</keyword>
<accession>A0A4R2S085</accession>
<dbReference type="Proteomes" id="UP000294746">
    <property type="component" value="Unassembled WGS sequence"/>
</dbReference>
<organism evidence="16 17">
    <name type="scientific">Baia soyae</name>
    <dbReference type="NCBI Taxonomy" id="1544746"/>
    <lineage>
        <taxon>Bacteria</taxon>
        <taxon>Bacillati</taxon>
        <taxon>Bacillota</taxon>
        <taxon>Bacilli</taxon>
        <taxon>Bacillales</taxon>
        <taxon>Thermoactinomycetaceae</taxon>
        <taxon>Baia</taxon>
    </lineage>
</organism>
<keyword evidence="5" id="KW-0597">Phosphoprotein</keyword>
<protein>
    <recommendedName>
        <fullName evidence="3">histidine kinase</fullName>
        <ecNumber evidence="3">2.7.13.3</ecNumber>
    </recommendedName>
</protein>
<dbReference type="EMBL" id="SLXV01000009">
    <property type="protein sequence ID" value="TCP69387.1"/>
    <property type="molecule type" value="Genomic_DNA"/>
</dbReference>
<dbReference type="GO" id="GO:0005524">
    <property type="term" value="F:ATP binding"/>
    <property type="evidence" value="ECO:0007669"/>
    <property type="project" value="UniProtKB-KW"/>
</dbReference>
<evidence type="ECO:0000256" key="6">
    <source>
        <dbReference type="ARBA" id="ARBA00022679"/>
    </source>
</evidence>
<dbReference type="PANTHER" id="PTHR45453:SF2">
    <property type="entry name" value="HISTIDINE KINASE"/>
    <property type="match status" value="1"/>
</dbReference>
<evidence type="ECO:0000256" key="4">
    <source>
        <dbReference type="ARBA" id="ARBA00022475"/>
    </source>
</evidence>
<evidence type="ECO:0000256" key="3">
    <source>
        <dbReference type="ARBA" id="ARBA00012438"/>
    </source>
</evidence>
<dbReference type="InterPro" id="IPR003594">
    <property type="entry name" value="HATPase_dom"/>
</dbReference>
<feature type="transmembrane region" description="Helical" evidence="14">
    <location>
        <begin position="34"/>
        <end position="57"/>
    </location>
</feature>
<dbReference type="GO" id="GO:0004721">
    <property type="term" value="F:phosphoprotein phosphatase activity"/>
    <property type="evidence" value="ECO:0007669"/>
    <property type="project" value="TreeGrafter"/>
</dbReference>
<dbReference type="OrthoDB" id="9780487at2"/>
<dbReference type="RefSeq" id="WP_131848338.1">
    <property type="nucleotide sequence ID" value="NZ_SLXV01000009.1"/>
</dbReference>
<dbReference type="SUPFAM" id="SSF55874">
    <property type="entry name" value="ATPase domain of HSP90 chaperone/DNA topoisomerase II/histidine kinase"/>
    <property type="match status" value="1"/>
</dbReference>
<dbReference type="InterPro" id="IPR036890">
    <property type="entry name" value="HATPase_C_sf"/>
</dbReference>
<dbReference type="InterPro" id="IPR005467">
    <property type="entry name" value="His_kinase_dom"/>
</dbReference>
<evidence type="ECO:0000313" key="17">
    <source>
        <dbReference type="Proteomes" id="UP000294746"/>
    </source>
</evidence>
<keyword evidence="8" id="KW-0547">Nucleotide-binding</keyword>
<evidence type="ECO:0000256" key="14">
    <source>
        <dbReference type="SAM" id="Phobius"/>
    </source>
</evidence>
<dbReference type="InterPro" id="IPR003661">
    <property type="entry name" value="HisK_dim/P_dom"/>
</dbReference>
<dbReference type="FunFam" id="3.30.565.10:FF:000057">
    <property type="entry name" value="Sensor histidine kinase"/>
    <property type="match status" value="1"/>
</dbReference>
<keyword evidence="10" id="KW-0067">ATP-binding</keyword>
<proteinExistence type="predicted"/>
<name>A0A4R2S085_9BACL</name>
<keyword evidence="7 14" id="KW-0812">Transmembrane</keyword>
<dbReference type="PRINTS" id="PR00344">
    <property type="entry name" value="BCTRLSENSOR"/>
</dbReference>
<dbReference type="InterPro" id="IPR004358">
    <property type="entry name" value="Sig_transdc_His_kin-like_C"/>
</dbReference>
<feature type="domain" description="Histidine kinase" evidence="15">
    <location>
        <begin position="120"/>
        <end position="327"/>
    </location>
</feature>
<evidence type="ECO:0000259" key="15">
    <source>
        <dbReference type="PROSITE" id="PS50109"/>
    </source>
</evidence>
<evidence type="ECO:0000256" key="11">
    <source>
        <dbReference type="ARBA" id="ARBA00022989"/>
    </source>
</evidence>
<reference evidence="16 17" key="1">
    <citation type="submission" date="2019-03" db="EMBL/GenBank/DDBJ databases">
        <title>Genomic Encyclopedia of Type Strains, Phase IV (KMG-IV): sequencing the most valuable type-strain genomes for metagenomic binning, comparative biology and taxonomic classification.</title>
        <authorList>
            <person name="Goeker M."/>
        </authorList>
    </citation>
    <scope>NUCLEOTIDE SEQUENCE [LARGE SCALE GENOMIC DNA]</scope>
    <source>
        <strain evidence="16 17">DSM 46831</strain>
    </source>
</reference>
<keyword evidence="13 14" id="KW-0472">Membrane</keyword>
<dbReference type="SMART" id="SM00387">
    <property type="entry name" value="HATPase_c"/>
    <property type="match status" value="1"/>
</dbReference>
<keyword evidence="17" id="KW-1185">Reference proteome</keyword>
<dbReference type="GO" id="GO:0005886">
    <property type="term" value="C:plasma membrane"/>
    <property type="evidence" value="ECO:0007669"/>
    <property type="project" value="UniProtKB-SubCell"/>
</dbReference>
<evidence type="ECO:0000256" key="5">
    <source>
        <dbReference type="ARBA" id="ARBA00022553"/>
    </source>
</evidence>
<dbReference type="PANTHER" id="PTHR45453">
    <property type="entry name" value="PHOSPHATE REGULON SENSOR PROTEIN PHOR"/>
    <property type="match status" value="1"/>
</dbReference>
<evidence type="ECO:0000256" key="7">
    <source>
        <dbReference type="ARBA" id="ARBA00022692"/>
    </source>
</evidence>
<dbReference type="InterPro" id="IPR050351">
    <property type="entry name" value="BphY/WalK/GraS-like"/>
</dbReference>
<evidence type="ECO:0000256" key="2">
    <source>
        <dbReference type="ARBA" id="ARBA00004651"/>
    </source>
</evidence>
<dbReference type="EC" id="2.7.13.3" evidence="3"/>
<gene>
    <name evidence="16" type="ORF">EDD57_10946</name>
</gene>
<keyword evidence="11 14" id="KW-1133">Transmembrane helix</keyword>
<evidence type="ECO:0000313" key="16">
    <source>
        <dbReference type="EMBL" id="TCP69387.1"/>
    </source>
</evidence>
<comment type="catalytic activity">
    <reaction evidence="1">
        <text>ATP + protein L-histidine = ADP + protein N-phospho-L-histidine.</text>
        <dbReference type="EC" id="2.7.13.3"/>
    </reaction>
</comment>
<dbReference type="GO" id="GO:0000155">
    <property type="term" value="F:phosphorelay sensor kinase activity"/>
    <property type="evidence" value="ECO:0007669"/>
    <property type="project" value="InterPro"/>
</dbReference>
<dbReference type="Pfam" id="PF02518">
    <property type="entry name" value="HATPase_c"/>
    <property type="match status" value="1"/>
</dbReference>
<keyword evidence="6" id="KW-0808">Transferase</keyword>